<name>A0A1F6BE28_9BACT</name>
<evidence type="ECO:0000259" key="4">
    <source>
        <dbReference type="PROSITE" id="PS50052"/>
    </source>
</evidence>
<dbReference type="InterPro" id="IPR027417">
    <property type="entry name" value="P-loop_NTPase"/>
</dbReference>
<feature type="domain" description="Guanylate kinase-like" evidence="4">
    <location>
        <begin position="66"/>
        <end position="254"/>
    </location>
</feature>
<dbReference type="SMART" id="SM00072">
    <property type="entry name" value="GuKc"/>
    <property type="match status" value="1"/>
</dbReference>
<protein>
    <recommendedName>
        <fullName evidence="4">Guanylate kinase-like domain-containing protein</fullName>
    </recommendedName>
</protein>
<dbReference type="Gene3D" id="3.40.50.300">
    <property type="entry name" value="P-loop containing nucleotide triphosphate hydrolases"/>
    <property type="match status" value="1"/>
</dbReference>
<comment type="caution">
    <text evidence="5">The sequence shown here is derived from an EMBL/GenBank/DDBJ whole genome shotgun (WGS) entry which is preliminary data.</text>
</comment>
<dbReference type="PANTHER" id="PTHR23117">
    <property type="entry name" value="GUANYLATE KINASE-RELATED"/>
    <property type="match status" value="1"/>
</dbReference>
<evidence type="ECO:0000256" key="1">
    <source>
        <dbReference type="ARBA" id="ARBA00005790"/>
    </source>
</evidence>
<evidence type="ECO:0000313" key="6">
    <source>
        <dbReference type="Proteomes" id="UP000176186"/>
    </source>
</evidence>
<accession>A0A1F6BE28</accession>
<keyword evidence="2" id="KW-0808">Transferase</keyword>
<organism evidence="5 6">
    <name type="scientific">Candidatus Gottesmanbacteria bacterium RIFOXYB1_FULL_47_11</name>
    <dbReference type="NCBI Taxonomy" id="1798401"/>
    <lineage>
        <taxon>Bacteria</taxon>
        <taxon>Candidatus Gottesmaniibacteriota</taxon>
    </lineage>
</organism>
<dbReference type="Proteomes" id="UP000176186">
    <property type="component" value="Unassembled WGS sequence"/>
</dbReference>
<dbReference type="InterPro" id="IPR008145">
    <property type="entry name" value="GK/Ca_channel_bsu"/>
</dbReference>
<gene>
    <name evidence="5" type="ORF">A2363_01475</name>
</gene>
<dbReference type="PANTHER" id="PTHR23117:SF13">
    <property type="entry name" value="GUANYLATE KINASE"/>
    <property type="match status" value="1"/>
</dbReference>
<evidence type="ECO:0000313" key="5">
    <source>
        <dbReference type="EMBL" id="OGG35150.1"/>
    </source>
</evidence>
<dbReference type="STRING" id="1798401.A2363_01475"/>
<proteinExistence type="inferred from homology"/>
<comment type="similarity">
    <text evidence="1">Belongs to the guanylate kinase family.</text>
</comment>
<dbReference type="GO" id="GO:0005829">
    <property type="term" value="C:cytosol"/>
    <property type="evidence" value="ECO:0007669"/>
    <property type="project" value="TreeGrafter"/>
</dbReference>
<dbReference type="AlphaFoldDB" id="A0A1F6BE28"/>
<keyword evidence="3" id="KW-0418">Kinase</keyword>
<dbReference type="InterPro" id="IPR008144">
    <property type="entry name" value="Guanylate_kin-like_dom"/>
</dbReference>
<dbReference type="GO" id="GO:0004385">
    <property type="term" value="F:GMP kinase activity"/>
    <property type="evidence" value="ECO:0007669"/>
    <property type="project" value="TreeGrafter"/>
</dbReference>
<sequence length="258" mass="29700">MTRHEQAPQDTPRLILERIIHDPRPLSPVVLADYNWRYTWFQPDATIHPLVWVNTHIQQGADVNLPRIIALLGASASGKDTILSKLKEKLTIIQIQTTTTRSPRRGQDEFERTYNFVSEQQFNSMAELGQFIETVRLGNNYSGTTRGAIVEALSKTGLIVWRGEENGLRQLWSNLDRKIPRAVVFIMPNMPMESLRKRIIDTRGKKDSEWRITQALREVYYEGYKADYIVLNPPQRNGPIDATEAMYKLFTYLGATPK</sequence>
<dbReference type="EMBL" id="MFKE01000018">
    <property type="protein sequence ID" value="OGG35150.1"/>
    <property type="molecule type" value="Genomic_DNA"/>
</dbReference>
<evidence type="ECO:0000256" key="2">
    <source>
        <dbReference type="ARBA" id="ARBA00022679"/>
    </source>
</evidence>
<dbReference type="Pfam" id="PF00625">
    <property type="entry name" value="Guanylate_kin"/>
    <property type="match status" value="1"/>
</dbReference>
<reference evidence="5 6" key="1">
    <citation type="journal article" date="2016" name="Nat. Commun.">
        <title>Thousands of microbial genomes shed light on interconnected biogeochemical processes in an aquifer system.</title>
        <authorList>
            <person name="Anantharaman K."/>
            <person name="Brown C.T."/>
            <person name="Hug L.A."/>
            <person name="Sharon I."/>
            <person name="Castelle C.J."/>
            <person name="Probst A.J."/>
            <person name="Thomas B.C."/>
            <person name="Singh A."/>
            <person name="Wilkins M.J."/>
            <person name="Karaoz U."/>
            <person name="Brodie E.L."/>
            <person name="Williams K.H."/>
            <person name="Hubbard S.S."/>
            <person name="Banfield J.F."/>
        </authorList>
    </citation>
    <scope>NUCLEOTIDE SEQUENCE [LARGE SCALE GENOMIC DNA]</scope>
</reference>
<evidence type="ECO:0000256" key="3">
    <source>
        <dbReference type="ARBA" id="ARBA00022777"/>
    </source>
</evidence>
<dbReference type="SUPFAM" id="SSF52540">
    <property type="entry name" value="P-loop containing nucleoside triphosphate hydrolases"/>
    <property type="match status" value="1"/>
</dbReference>
<dbReference type="PROSITE" id="PS50052">
    <property type="entry name" value="GUANYLATE_KINASE_2"/>
    <property type="match status" value="1"/>
</dbReference>